<dbReference type="AlphaFoldDB" id="A0A9W9ESB6"/>
<dbReference type="GeneID" id="81398088"/>
<protein>
    <submittedName>
        <fullName evidence="2">Uncharacterized protein</fullName>
    </submittedName>
</protein>
<accession>A0A9W9ESB6</accession>
<gene>
    <name evidence="2" type="ORF">NUU61_008394</name>
</gene>
<reference evidence="2" key="1">
    <citation type="submission" date="2022-11" db="EMBL/GenBank/DDBJ databases">
        <authorList>
            <person name="Petersen C."/>
        </authorList>
    </citation>
    <scope>NUCLEOTIDE SEQUENCE</scope>
    <source>
        <strain evidence="2">IBT 34128</strain>
    </source>
</reference>
<dbReference type="EMBL" id="JAPMSZ010000010">
    <property type="protein sequence ID" value="KAJ5087087.1"/>
    <property type="molecule type" value="Genomic_DNA"/>
</dbReference>
<organism evidence="2 3">
    <name type="scientific">Penicillium alfredii</name>
    <dbReference type="NCBI Taxonomy" id="1506179"/>
    <lineage>
        <taxon>Eukaryota</taxon>
        <taxon>Fungi</taxon>
        <taxon>Dikarya</taxon>
        <taxon>Ascomycota</taxon>
        <taxon>Pezizomycotina</taxon>
        <taxon>Eurotiomycetes</taxon>
        <taxon>Eurotiomycetidae</taxon>
        <taxon>Eurotiales</taxon>
        <taxon>Aspergillaceae</taxon>
        <taxon>Penicillium</taxon>
    </lineage>
</organism>
<evidence type="ECO:0000313" key="3">
    <source>
        <dbReference type="Proteomes" id="UP001141434"/>
    </source>
</evidence>
<evidence type="ECO:0000313" key="2">
    <source>
        <dbReference type="EMBL" id="KAJ5087087.1"/>
    </source>
</evidence>
<sequence>MTTCISAAEAKGPPSKAPPKNVQPAYSGTGDGAQTAGAKSYKKGKCKIQIRQYQRNEMHNYLNPGEYSLEMALLDDKKNLIAYTRKTKAPPAKELPSRDHWNSLCCARRARRTAIRSVAHMAPTTGKQTNTTTLLLRFCLVLEEGIFLLALIPNPGHVPSLVLTEGFATRLAPLLVDFSTLSILSFQLDIRQ</sequence>
<feature type="region of interest" description="Disordered" evidence="1">
    <location>
        <begin position="1"/>
        <end position="38"/>
    </location>
</feature>
<dbReference type="Proteomes" id="UP001141434">
    <property type="component" value="Unassembled WGS sequence"/>
</dbReference>
<proteinExistence type="predicted"/>
<comment type="caution">
    <text evidence="2">The sequence shown here is derived from an EMBL/GenBank/DDBJ whole genome shotgun (WGS) entry which is preliminary data.</text>
</comment>
<dbReference type="RefSeq" id="XP_056509212.1">
    <property type="nucleotide sequence ID" value="XM_056658919.1"/>
</dbReference>
<name>A0A9W9ESB6_9EURO</name>
<keyword evidence="3" id="KW-1185">Reference proteome</keyword>
<reference evidence="2" key="2">
    <citation type="journal article" date="2023" name="IMA Fungus">
        <title>Comparative genomic study of the Penicillium genus elucidates a diverse pangenome and 15 lateral gene transfer events.</title>
        <authorList>
            <person name="Petersen C."/>
            <person name="Sorensen T."/>
            <person name="Nielsen M.R."/>
            <person name="Sondergaard T.E."/>
            <person name="Sorensen J.L."/>
            <person name="Fitzpatrick D.A."/>
            <person name="Frisvad J.C."/>
            <person name="Nielsen K.L."/>
        </authorList>
    </citation>
    <scope>NUCLEOTIDE SEQUENCE</scope>
    <source>
        <strain evidence="2">IBT 34128</strain>
    </source>
</reference>
<evidence type="ECO:0000256" key="1">
    <source>
        <dbReference type="SAM" id="MobiDB-lite"/>
    </source>
</evidence>